<dbReference type="Proteomes" id="UP001187682">
    <property type="component" value="Unassembled WGS sequence"/>
</dbReference>
<feature type="region of interest" description="Disordered" evidence="5">
    <location>
        <begin position="442"/>
        <end position="538"/>
    </location>
</feature>
<dbReference type="GO" id="GO:0016020">
    <property type="term" value="C:membrane"/>
    <property type="evidence" value="ECO:0007669"/>
    <property type="project" value="InterPro"/>
</dbReference>
<dbReference type="Gene3D" id="2.60.120.260">
    <property type="entry name" value="Galactose-binding domain-like"/>
    <property type="match status" value="1"/>
</dbReference>
<feature type="compositionally biased region" description="Basic and acidic residues" evidence="5">
    <location>
        <begin position="745"/>
        <end position="757"/>
    </location>
</feature>
<feature type="region of interest" description="Disordered" evidence="5">
    <location>
        <begin position="687"/>
        <end position="812"/>
    </location>
</feature>
<name>A0AAE8MQD5_9PEZI</name>
<protein>
    <recommendedName>
        <fullName evidence="7">SUN domain-containing protein</fullName>
    </recommendedName>
</protein>
<sequence>MSSQGRVNLRTALVLFFLSTVTVAIQATSSFPGQNTAASFCLPKTINHVTHTLPQQCLRGSWTPSTSAHSPSRTDTHSHEPQSATLDEPASYPADEDTPSRRQDNLILSFEEWKELMLREHGQAPTDAHDRERSPAPQKSNECDSCGLDVEGDDSELSLSFDVPSVQPQGTANSIPSIVNGPQEILYEDGKGQYSLGKDAGKTCKERFSYSSFDAGATVLKASPGAKNPKAILLENKDSYMLFECTAEEKYVIVELSDDILVDTVVLANFEFFSSMVRHFRLSVSDRYPAKIEKWRQLGLFEAKNARDIQPFLVENPQIWAKYVRVDFLTYYGNEYYCPVSLLRVHGTRMLESWKETEGTPEDEAPEREAGSSRYIEAAAEVPDPASALDSQEGTSGLRDGFYLFGSPQATCPAPVVVTRDAGAAVPDDPDQDRVGKVRHRANVTNQHFRPQVTESPTAPYSPSSVDITTHTPGSSLATPSPSGTAREKSDRAADAPTGAAQSNSSVADVVVQSKPVEPAPSQPRNRTSTSSSHSTLPTVQESFFKTVSKRLQLLETNMTWSLKYVEDQSRHIQEALVRIDGRRLEAETLLTSLNHTVHVELRTLRQQYDQVWQSTVIALETQREQSQSELVALSSRLNVLADEVVFQKRMSIGQSILLLCCLVLIIFSRSVTYPLPLANSQPGPGNFFPSRPGPTPGALPSVAGVSSGRSTEDSKPPAYPINDGLHHYGAASPGTKCVPKRHGERASSARLPEIHCEPYGTPGDTGSEEEDLGRPPVHSGFHQDGAEEDHANLAGMPGRVYTKKPLPPLPE</sequence>
<comment type="subcellular location">
    <subcellularLocation>
        <location evidence="1">Endomembrane system</location>
    </subcellularLocation>
</comment>
<accession>A0AAE8MQD5</accession>
<keyword evidence="9" id="KW-1185">Reference proteome</keyword>
<dbReference type="Pfam" id="PF07738">
    <property type="entry name" value="Sad1_UNC"/>
    <property type="match status" value="1"/>
</dbReference>
<feature type="region of interest" description="Disordered" evidence="5">
    <location>
        <begin position="122"/>
        <end position="149"/>
    </location>
</feature>
<feature type="compositionally biased region" description="Polar residues" evidence="5">
    <location>
        <begin position="62"/>
        <end position="71"/>
    </location>
</feature>
<keyword evidence="6" id="KW-0732">Signal</keyword>
<feature type="chain" id="PRO_5042222901" description="SUN domain-containing protein" evidence="6">
    <location>
        <begin position="25"/>
        <end position="812"/>
    </location>
</feature>
<comment type="caution">
    <text evidence="8">The sequence shown here is derived from an EMBL/GenBank/DDBJ whole genome shotgun (WGS) entry which is preliminary data.</text>
</comment>
<proteinExistence type="predicted"/>
<feature type="region of interest" description="Disordered" evidence="5">
    <location>
        <begin position="58"/>
        <end position="103"/>
    </location>
</feature>
<dbReference type="GO" id="GO:0012505">
    <property type="term" value="C:endomembrane system"/>
    <property type="evidence" value="ECO:0007669"/>
    <property type="project" value="UniProtKB-SubCell"/>
</dbReference>
<feature type="domain" description="SUN" evidence="7">
    <location>
        <begin position="182"/>
        <end position="350"/>
    </location>
</feature>
<evidence type="ECO:0000313" key="9">
    <source>
        <dbReference type="Proteomes" id="UP001187682"/>
    </source>
</evidence>
<evidence type="ECO:0000256" key="3">
    <source>
        <dbReference type="ARBA" id="ARBA00022989"/>
    </source>
</evidence>
<feature type="compositionally biased region" description="Basic and acidic residues" evidence="5">
    <location>
        <begin position="122"/>
        <end position="134"/>
    </location>
</feature>
<dbReference type="InterPro" id="IPR012919">
    <property type="entry name" value="SUN_dom"/>
</dbReference>
<evidence type="ECO:0000259" key="7">
    <source>
        <dbReference type="PROSITE" id="PS51469"/>
    </source>
</evidence>
<dbReference type="InterPro" id="IPR045120">
    <property type="entry name" value="Suco/Slp1-like"/>
</dbReference>
<dbReference type="PANTHER" id="PTHR12953">
    <property type="entry name" value="MEMBRANE PROTEIN CH1 RELATED"/>
    <property type="match status" value="1"/>
</dbReference>
<keyword evidence="4" id="KW-0472">Membrane</keyword>
<dbReference type="PANTHER" id="PTHR12953:SF0">
    <property type="entry name" value="SUN DOMAIN-CONTAINING OSSIFICATION FACTOR"/>
    <property type="match status" value="1"/>
</dbReference>
<evidence type="ECO:0000256" key="1">
    <source>
        <dbReference type="ARBA" id="ARBA00004308"/>
    </source>
</evidence>
<evidence type="ECO:0000256" key="5">
    <source>
        <dbReference type="SAM" id="MobiDB-lite"/>
    </source>
</evidence>
<dbReference type="GO" id="GO:0005737">
    <property type="term" value="C:cytoplasm"/>
    <property type="evidence" value="ECO:0007669"/>
    <property type="project" value="TreeGrafter"/>
</dbReference>
<keyword evidence="3" id="KW-1133">Transmembrane helix</keyword>
<dbReference type="AlphaFoldDB" id="A0AAE8MQD5"/>
<evidence type="ECO:0000256" key="6">
    <source>
        <dbReference type="SAM" id="SignalP"/>
    </source>
</evidence>
<dbReference type="PROSITE" id="PS51469">
    <property type="entry name" value="SUN"/>
    <property type="match status" value="1"/>
</dbReference>
<feature type="signal peptide" evidence="6">
    <location>
        <begin position="1"/>
        <end position="24"/>
    </location>
</feature>
<evidence type="ECO:0000256" key="2">
    <source>
        <dbReference type="ARBA" id="ARBA00022692"/>
    </source>
</evidence>
<evidence type="ECO:0000313" key="8">
    <source>
        <dbReference type="EMBL" id="SPN98295.1"/>
    </source>
</evidence>
<feature type="compositionally biased region" description="Polar residues" evidence="5">
    <location>
        <begin position="443"/>
        <end position="484"/>
    </location>
</feature>
<reference evidence="8" key="1">
    <citation type="submission" date="2018-03" db="EMBL/GenBank/DDBJ databases">
        <authorList>
            <person name="Guldener U."/>
        </authorList>
    </citation>
    <scope>NUCLEOTIDE SEQUENCE</scope>
</reference>
<dbReference type="GO" id="GO:0034975">
    <property type="term" value="P:protein folding in endoplasmic reticulum"/>
    <property type="evidence" value="ECO:0007669"/>
    <property type="project" value="TreeGrafter"/>
</dbReference>
<organism evidence="8 9">
    <name type="scientific">Cephalotrichum gorgonifer</name>
    <dbReference type="NCBI Taxonomy" id="2041049"/>
    <lineage>
        <taxon>Eukaryota</taxon>
        <taxon>Fungi</taxon>
        <taxon>Dikarya</taxon>
        <taxon>Ascomycota</taxon>
        <taxon>Pezizomycotina</taxon>
        <taxon>Sordariomycetes</taxon>
        <taxon>Hypocreomycetidae</taxon>
        <taxon>Microascales</taxon>
        <taxon>Microascaceae</taxon>
        <taxon>Cephalotrichum</taxon>
    </lineage>
</organism>
<evidence type="ECO:0000256" key="4">
    <source>
        <dbReference type="ARBA" id="ARBA00023136"/>
    </source>
</evidence>
<keyword evidence="2" id="KW-0812">Transmembrane</keyword>
<gene>
    <name evidence="8" type="ORF">DNG_01349</name>
</gene>
<dbReference type="EMBL" id="ONZQ02000002">
    <property type="protein sequence ID" value="SPN98295.1"/>
    <property type="molecule type" value="Genomic_DNA"/>
</dbReference>